<keyword evidence="3" id="KW-1185">Reference proteome</keyword>
<evidence type="ECO:0000313" key="3">
    <source>
        <dbReference type="Proteomes" id="UP001386955"/>
    </source>
</evidence>
<dbReference type="Proteomes" id="UP001386955">
    <property type="component" value="Unassembled WGS sequence"/>
</dbReference>
<reference evidence="2 3" key="1">
    <citation type="submission" date="2024-01" db="EMBL/GenBank/DDBJ databases">
        <title>The genomes of 5 underutilized Papilionoideae crops provide insights into root nodulation and disease resistanc.</title>
        <authorList>
            <person name="Jiang F."/>
        </authorList>
    </citation>
    <scope>NUCLEOTIDE SEQUENCE [LARGE SCALE GENOMIC DNA]</scope>
    <source>
        <strain evidence="2">DUOXIRENSHENG_FW03</strain>
        <tissue evidence="2">Leaves</tissue>
    </source>
</reference>
<dbReference type="AlphaFoldDB" id="A0AAN9XKC3"/>
<sequence length="447" mass="47990">MDKVPSKSKFRAYGRRQSVLPKHLEVKFLRRGYSSPPPNLESDVCSQGSQKGCRKDKVAGGRLLLVPRMSYKSLGFSSNESKSSFGGFMLDGEVTSMSEGNETEPSLGLLSLPNEAEFERMLEDPFSGLGDKGVEVGGVSVGKVLADAATAVVPDGAIAGAIVSGGVLKRHQRLVLSNNEEEDVDALVVSNSVGSTFTVPVTAPLSPIDMVSTSSASCSGSGRPLLAMSKWCISFIRRGWHASTTIPLHLRLEHNASELPLGLQLVHHKESSLSLRKDGELMPYEVGVNASLGIATLAPSLSLPKWVVKGLLGQNQAQDQRSGSTSERDEKACNGSSSFCCNRSGAFFTRCAMARAVVHASSSLALGVVCFFWLPGLKNLVSPIPERWLPVMDRFIPAKETLTLKLVGEAWGCQPVNWVELRGSKETINSAQAPRGRVPGRKGERIQ</sequence>
<gene>
    <name evidence="2" type="ORF">VNO78_15920</name>
</gene>
<proteinExistence type="predicted"/>
<accession>A0AAN9XKC3</accession>
<evidence type="ECO:0000313" key="2">
    <source>
        <dbReference type="EMBL" id="KAK7395368.1"/>
    </source>
</evidence>
<comment type="caution">
    <text evidence="2">The sequence shown here is derived from an EMBL/GenBank/DDBJ whole genome shotgun (WGS) entry which is preliminary data.</text>
</comment>
<dbReference type="EMBL" id="JAYMYS010000004">
    <property type="protein sequence ID" value="KAK7395368.1"/>
    <property type="molecule type" value="Genomic_DNA"/>
</dbReference>
<feature type="region of interest" description="Disordered" evidence="1">
    <location>
        <begin position="32"/>
        <end position="51"/>
    </location>
</feature>
<organism evidence="2 3">
    <name type="scientific">Psophocarpus tetragonolobus</name>
    <name type="common">Winged bean</name>
    <name type="synonym">Dolichos tetragonolobus</name>
    <dbReference type="NCBI Taxonomy" id="3891"/>
    <lineage>
        <taxon>Eukaryota</taxon>
        <taxon>Viridiplantae</taxon>
        <taxon>Streptophyta</taxon>
        <taxon>Embryophyta</taxon>
        <taxon>Tracheophyta</taxon>
        <taxon>Spermatophyta</taxon>
        <taxon>Magnoliopsida</taxon>
        <taxon>eudicotyledons</taxon>
        <taxon>Gunneridae</taxon>
        <taxon>Pentapetalae</taxon>
        <taxon>rosids</taxon>
        <taxon>fabids</taxon>
        <taxon>Fabales</taxon>
        <taxon>Fabaceae</taxon>
        <taxon>Papilionoideae</taxon>
        <taxon>50 kb inversion clade</taxon>
        <taxon>NPAAA clade</taxon>
        <taxon>indigoferoid/millettioid clade</taxon>
        <taxon>Phaseoleae</taxon>
        <taxon>Psophocarpus</taxon>
    </lineage>
</organism>
<protein>
    <submittedName>
        <fullName evidence="2">Uncharacterized protein</fullName>
    </submittedName>
</protein>
<evidence type="ECO:0000256" key="1">
    <source>
        <dbReference type="SAM" id="MobiDB-lite"/>
    </source>
</evidence>
<name>A0AAN9XKC3_PSOTE</name>